<keyword evidence="9" id="KW-1185">Reference proteome</keyword>
<sequence>MKKKVLIACVVVLGVILAVYLGFAFYFSSHYLFNTKINSVKYAGKTAKEAIEKNTALSRDYLLTITDRKGNSFSLKGPDFSYEYVSNGDEEQILKSQNAFTWPVSLFKAQNYTLKGSSKYDDAALAEKLKALDIFSDDYIENPEDAHIEIKDGKYNVIEEKNGCKPIYDSILAEVKDALDNELPKLSLSDDCYEAPKITKESDTIKNEKEALDKYTASTVTYKIEGADEKLDSAKILDMLSISDDGSVSIDDAKVTKYVQQLASKYNTFGRKRSFKTSSGDTIEIGGGDYGWVVSKKNEKAKLLSDLEGGKPVEREPVYEQTALYRGADDIGNTYIEIDYTKQHMWYYKDGALQMESDFVSGNLARQNGSVDGVYKIVYKQRNATLVGEGYSSPVSYFMPFAYNIGIHDASWRDTFGGTIYKTSGSHGCINVPPAFAEQLFNAVDKGTPVVAYYREAVTLTNNAAKMSNAYSYVAPDAAQ</sequence>
<dbReference type="AlphaFoldDB" id="A0A0M6WPR1"/>
<dbReference type="UniPathway" id="UPA00219"/>
<evidence type="ECO:0000313" key="8">
    <source>
        <dbReference type="EMBL" id="CRL38384.1"/>
    </source>
</evidence>
<dbReference type="PANTHER" id="PTHR30582">
    <property type="entry name" value="L,D-TRANSPEPTIDASE"/>
    <property type="match status" value="1"/>
</dbReference>
<feature type="active site" description="Nucleophile" evidence="6">
    <location>
        <position position="429"/>
    </location>
</feature>
<dbReference type="GO" id="GO:0016740">
    <property type="term" value="F:transferase activity"/>
    <property type="evidence" value="ECO:0007669"/>
    <property type="project" value="UniProtKB-KW"/>
</dbReference>
<dbReference type="InterPro" id="IPR005490">
    <property type="entry name" value="LD_TPept_cat_dom"/>
</dbReference>
<dbReference type="Pfam" id="PF03734">
    <property type="entry name" value="YkuD"/>
    <property type="match status" value="1"/>
</dbReference>
<evidence type="ECO:0000259" key="7">
    <source>
        <dbReference type="PROSITE" id="PS52029"/>
    </source>
</evidence>
<dbReference type="Proteomes" id="UP000049472">
    <property type="component" value="Unassembled WGS sequence"/>
</dbReference>
<dbReference type="InterPro" id="IPR038054">
    <property type="entry name" value="LD_TPept-like_central_sf"/>
</dbReference>
<keyword evidence="4 6" id="KW-0573">Peptidoglycan synthesis</keyword>
<evidence type="ECO:0000256" key="4">
    <source>
        <dbReference type="ARBA" id="ARBA00022984"/>
    </source>
</evidence>
<gene>
    <name evidence="8" type="ORF">T1815_18011</name>
</gene>
<dbReference type="Gene3D" id="2.40.440.10">
    <property type="entry name" value="L,D-transpeptidase catalytic domain-like"/>
    <property type="match status" value="1"/>
</dbReference>
<dbReference type="GO" id="GO:0071555">
    <property type="term" value="P:cell wall organization"/>
    <property type="evidence" value="ECO:0007669"/>
    <property type="project" value="UniProtKB-UniRule"/>
</dbReference>
<dbReference type="PROSITE" id="PS52029">
    <property type="entry name" value="LD_TPASE"/>
    <property type="match status" value="1"/>
</dbReference>
<dbReference type="GO" id="GO:0071972">
    <property type="term" value="F:peptidoglycan L,D-transpeptidase activity"/>
    <property type="evidence" value="ECO:0007669"/>
    <property type="project" value="TreeGrafter"/>
</dbReference>
<dbReference type="InterPro" id="IPR038063">
    <property type="entry name" value="Transpep_catalytic_dom"/>
</dbReference>
<dbReference type="PANTHER" id="PTHR30582:SF33">
    <property type="entry name" value="EXPORTED PROTEIN"/>
    <property type="match status" value="1"/>
</dbReference>
<organism evidence="8 9">
    <name type="scientific">Agathobacter rectalis</name>
    <dbReference type="NCBI Taxonomy" id="39491"/>
    <lineage>
        <taxon>Bacteria</taxon>
        <taxon>Bacillati</taxon>
        <taxon>Bacillota</taxon>
        <taxon>Clostridia</taxon>
        <taxon>Lachnospirales</taxon>
        <taxon>Lachnospiraceae</taxon>
        <taxon>Agathobacter</taxon>
    </lineage>
</organism>
<dbReference type="GO" id="GO:0005576">
    <property type="term" value="C:extracellular region"/>
    <property type="evidence" value="ECO:0007669"/>
    <property type="project" value="TreeGrafter"/>
</dbReference>
<dbReference type="EMBL" id="CVRQ01000021">
    <property type="protein sequence ID" value="CRL38384.1"/>
    <property type="molecule type" value="Genomic_DNA"/>
</dbReference>
<evidence type="ECO:0000256" key="2">
    <source>
        <dbReference type="ARBA" id="ARBA00022679"/>
    </source>
</evidence>
<dbReference type="InterPro" id="IPR022029">
    <property type="entry name" value="YoaR-like_PG-bd"/>
</dbReference>
<dbReference type="SUPFAM" id="SSF141523">
    <property type="entry name" value="L,D-transpeptidase catalytic domain-like"/>
    <property type="match status" value="1"/>
</dbReference>
<protein>
    <recommendedName>
        <fullName evidence="7">L,D-TPase catalytic domain-containing protein</fullName>
    </recommendedName>
</protein>
<dbReference type="RefSeq" id="WP_055061950.1">
    <property type="nucleotide sequence ID" value="NZ_CVRQ01000021.1"/>
</dbReference>
<proteinExistence type="predicted"/>
<evidence type="ECO:0000256" key="3">
    <source>
        <dbReference type="ARBA" id="ARBA00022960"/>
    </source>
</evidence>
<evidence type="ECO:0000313" key="9">
    <source>
        <dbReference type="Proteomes" id="UP000049472"/>
    </source>
</evidence>
<keyword evidence="5 6" id="KW-0961">Cell wall biogenesis/degradation</keyword>
<evidence type="ECO:0000256" key="5">
    <source>
        <dbReference type="ARBA" id="ARBA00023316"/>
    </source>
</evidence>
<evidence type="ECO:0000256" key="1">
    <source>
        <dbReference type="ARBA" id="ARBA00004752"/>
    </source>
</evidence>
<name>A0A0M6WPR1_9FIRM</name>
<dbReference type="Gene3D" id="3.10.20.800">
    <property type="match status" value="1"/>
</dbReference>
<comment type="pathway">
    <text evidence="1 6">Cell wall biogenesis; peptidoglycan biosynthesis.</text>
</comment>
<feature type="domain" description="L,D-TPase catalytic" evidence="7">
    <location>
        <begin position="334"/>
        <end position="453"/>
    </location>
</feature>
<accession>A0A0M6WPR1</accession>
<dbReference type="Pfam" id="PF12229">
    <property type="entry name" value="PG_binding_4"/>
    <property type="match status" value="2"/>
</dbReference>
<keyword evidence="2" id="KW-0808">Transferase</keyword>
<dbReference type="GO" id="GO:0008360">
    <property type="term" value="P:regulation of cell shape"/>
    <property type="evidence" value="ECO:0007669"/>
    <property type="project" value="UniProtKB-UniRule"/>
</dbReference>
<feature type="active site" description="Proton donor/acceptor" evidence="6">
    <location>
        <position position="408"/>
    </location>
</feature>
<dbReference type="InterPro" id="IPR050979">
    <property type="entry name" value="LD-transpeptidase"/>
</dbReference>
<dbReference type="GO" id="GO:0018104">
    <property type="term" value="P:peptidoglycan-protein cross-linking"/>
    <property type="evidence" value="ECO:0007669"/>
    <property type="project" value="TreeGrafter"/>
</dbReference>
<keyword evidence="3 6" id="KW-0133">Cell shape</keyword>
<dbReference type="SUPFAM" id="SSF143985">
    <property type="entry name" value="L,D-transpeptidase pre-catalytic domain-like"/>
    <property type="match status" value="1"/>
</dbReference>
<reference evidence="9" key="1">
    <citation type="submission" date="2015-05" db="EMBL/GenBank/DDBJ databases">
        <authorList>
            <consortium name="Pathogen Informatics"/>
        </authorList>
    </citation>
    <scope>NUCLEOTIDE SEQUENCE [LARGE SCALE GENOMIC DNA]</scope>
    <source>
        <strain evidence="9">T1-815</strain>
    </source>
</reference>
<dbReference type="CDD" id="cd16913">
    <property type="entry name" value="YkuD_like"/>
    <property type="match status" value="1"/>
</dbReference>
<evidence type="ECO:0000256" key="6">
    <source>
        <dbReference type="PROSITE-ProRule" id="PRU01373"/>
    </source>
</evidence>